<dbReference type="PRINTS" id="PR00081">
    <property type="entry name" value="GDHRDH"/>
</dbReference>
<evidence type="ECO:0000313" key="3">
    <source>
        <dbReference type="Proteomes" id="UP001243009"/>
    </source>
</evidence>
<keyword evidence="3" id="KW-1185">Reference proteome</keyword>
<dbReference type="PANTHER" id="PTHR43639:SF9">
    <property type="entry name" value="BLL5898 PROTEIN"/>
    <property type="match status" value="1"/>
</dbReference>
<dbReference type="InterPro" id="IPR020904">
    <property type="entry name" value="Sc_DH/Rdtase_CS"/>
</dbReference>
<gene>
    <name evidence="2" type="ORF">Q7A36_00370</name>
</gene>
<sequence>MARFEGKAVLVTGGGSGIGAAAAARFLAEGASVCIADNRAEALAAQVEALGAGTRLHAVECDVTEEAAVNSLVAEVVTHFGRLDVLVNNAGFGSFARVEDLSTENWRRVLAVCLDSVFFGSRAAMPHLKARGGCIVNTASISGLRGDYGFAAYNAAKGGVVNLTRNMAIDHARDGVRVNAVCPGLTATPLTTKFTGRADIMAEYDRRIPLRRPGRPEEMAAAIAFLASEDASYVTGVTLAVDGGLTAATGQPNFLDLL</sequence>
<dbReference type="PRINTS" id="PR00080">
    <property type="entry name" value="SDRFAMILY"/>
</dbReference>
<organism evidence="2 3">
    <name type="scientific">Paracraurococcus lichenis</name>
    <dbReference type="NCBI Taxonomy" id="3064888"/>
    <lineage>
        <taxon>Bacteria</taxon>
        <taxon>Pseudomonadati</taxon>
        <taxon>Pseudomonadota</taxon>
        <taxon>Alphaproteobacteria</taxon>
        <taxon>Acetobacterales</taxon>
        <taxon>Roseomonadaceae</taxon>
        <taxon>Paracraurococcus</taxon>
    </lineage>
</organism>
<dbReference type="GO" id="GO:0016491">
    <property type="term" value="F:oxidoreductase activity"/>
    <property type="evidence" value="ECO:0007669"/>
    <property type="project" value="UniProtKB-KW"/>
</dbReference>
<reference evidence="2 3" key="1">
    <citation type="submission" date="2023-08" db="EMBL/GenBank/DDBJ databases">
        <title>The draft genome sequence of Paracraurococcus sp. LOR1-02.</title>
        <authorList>
            <person name="Kingkaew E."/>
            <person name="Tanasupawat S."/>
        </authorList>
    </citation>
    <scope>NUCLEOTIDE SEQUENCE [LARGE SCALE GENOMIC DNA]</scope>
    <source>
        <strain evidence="2 3">LOR1-02</strain>
    </source>
</reference>
<dbReference type="EC" id="1.1.-.-" evidence="2"/>
<dbReference type="CDD" id="cd05233">
    <property type="entry name" value="SDR_c"/>
    <property type="match status" value="1"/>
</dbReference>
<protein>
    <submittedName>
        <fullName evidence="2">SDR family oxidoreductase</fullName>
        <ecNumber evidence="2">1.1.-.-</ecNumber>
    </submittedName>
</protein>
<dbReference type="Proteomes" id="UP001243009">
    <property type="component" value="Unassembled WGS sequence"/>
</dbReference>
<keyword evidence="1 2" id="KW-0560">Oxidoreductase</keyword>
<dbReference type="Gene3D" id="3.40.50.720">
    <property type="entry name" value="NAD(P)-binding Rossmann-like Domain"/>
    <property type="match status" value="1"/>
</dbReference>
<proteinExistence type="predicted"/>
<dbReference type="Pfam" id="PF13561">
    <property type="entry name" value="adh_short_C2"/>
    <property type="match status" value="1"/>
</dbReference>
<dbReference type="InterPro" id="IPR002347">
    <property type="entry name" value="SDR_fam"/>
</dbReference>
<name>A0ABT9DS96_9PROT</name>
<dbReference type="SUPFAM" id="SSF51735">
    <property type="entry name" value="NAD(P)-binding Rossmann-fold domains"/>
    <property type="match status" value="1"/>
</dbReference>
<accession>A0ABT9DS96</accession>
<dbReference type="EMBL" id="JAUTWS010000001">
    <property type="protein sequence ID" value="MDO9706774.1"/>
    <property type="molecule type" value="Genomic_DNA"/>
</dbReference>
<comment type="caution">
    <text evidence="2">The sequence shown here is derived from an EMBL/GenBank/DDBJ whole genome shotgun (WGS) entry which is preliminary data.</text>
</comment>
<evidence type="ECO:0000256" key="1">
    <source>
        <dbReference type="ARBA" id="ARBA00023002"/>
    </source>
</evidence>
<dbReference type="InterPro" id="IPR036291">
    <property type="entry name" value="NAD(P)-bd_dom_sf"/>
</dbReference>
<dbReference type="RefSeq" id="WP_305101647.1">
    <property type="nucleotide sequence ID" value="NZ_JAUTWS010000001.1"/>
</dbReference>
<evidence type="ECO:0000313" key="2">
    <source>
        <dbReference type="EMBL" id="MDO9706774.1"/>
    </source>
</evidence>
<dbReference type="NCBIfam" id="NF005559">
    <property type="entry name" value="PRK07231.1"/>
    <property type="match status" value="1"/>
</dbReference>
<dbReference type="PROSITE" id="PS00061">
    <property type="entry name" value="ADH_SHORT"/>
    <property type="match status" value="1"/>
</dbReference>
<dbReference type="PANTHER" id="PTHR43639">
    <property type="entry name" value="OXIDOREDUCTASE, SHORT-CHAIN DEHYDROGENASE/REDUCTASE FAMILY (AFU_ORTHOLOGUE AFUA_5G02870)"/>
    <property type="match status" value="1"/>
</dbReference>